<name>A0A5B1LMQ6_9ACTN</name>
<organism evidence="1 2">
    <name type="scientific">Nocardioides humilatus</name>
    <dbReference type="NCBI Taxonomy" id="2607660"/>
    <lineage>
        <taxon>Bacteria</taxon>
        <taxon>Bacillati</taxon>
        <taxon>Actinomycetota</taxon>
        <taxon>Actinomycetes</taxon>
        <taxon>Propionibacteriales</taxon>
        <taxon>Nocardioidaceae</taxon>
        <taxon>Nocardioides</taxon>
    </lineage>
</organism>
<evidence type="ECO:0000313" key="2">
    <source>
        <dbReference type="Proteomes" id="UP000325003"/>
    </source>
</evidence>
<sequence length="72" mass="7582">MEQFAASIAALQRPPGLPAATWAGVVALAHKIRALPAHPSTEDIEAVEEQLTADQREAVEAAADWFRASCGA</sequence>
<keyword evidence="2" id="KW-1185">Reference proteome</keyword>
<evidence type="ECO:0000313" key="1">
    <source>
        <dbReference type="EMBL" id="KAA1421962.1"/>
    </source>
</evidence>
<gene>
    <name evidence="1" type="ORF">F0U44_06805</name>
</gene>
<dbReference type="Proteomes" id="UP000325003">
    <property type="component" value="Unassembled WGS sequence"/>
</dbReference>
<dbReference type="AlphaFoldDB" id="A0A5B1LMQ6"/>
<comment type="caution">
    <text evidence="1">The sequence shown here is derived from an EMBL/GenBank/DDBJ whole genome shotgun (WGS) entry which is preliminary data.</text>
</comment>
<dbReference type="EMBL" id="VUJV01000001">
    <property type="protein sequence ID" value="KAA1421962.1"/>
    <property type="molecule type" value="Genomic_DNA"/>
</dbReference>
<accession>A0A5B1LMQ6</accession>
<protein>
    <submittedName>
        <fullName evidence="1">Uncharacterized protein</fullName>
    </submittedName>
</protein>
<proteinExistence type="predicted"/>
<reference evidence="1 2" key="1">
    <citation type="submission" date="2019-09" db="EMBL/GenBank/DDBJ databases">
        <title>Nocardioides panacisoli sp. nov., isolated from the soil of a ginseng field.</title>
        <authorList>
            <person name="Cho C."/>
        </authorList>
    </citation>
    <scope>NUCLEOTIDE SEQUENCE [LARGE SCALE GENOMIC DNA]</scope>
    <source>
        <strain evidence="1 2">BN130099</strain>
    </source>
</reference>
<reference evidence="1 2" key="2">
    <citation type="submission" date="2019-09" db="EMBL/GenBank/DDBJ databases">
        <authorList>
            <person name="Jin C."/>
        </authorList>
    </citation>
    <scope>NUCLEOTIDE SEQUENCE [LARGE SCALE GENOMIC DNA]</scope>
    <source>
        <strain evidence="1 2">BN130099</strain>
    </source>
</reference>